<dbReference type="EMBL" id="FOZK01000005">
    <property type="protein sequence ID" value="SFS12332.1"/>
    <property type="molecule type" value="Genomic_DNA"/>
</dbReference>
<protein>
    <submittedName>
        <fullName evidence="1">Uncharacterized protein</fullName>
    </submittedName>
</protein>
<evidence type="ECO:0000313" key="1">
    <source>
        <dbReference type="EMBL" id="SFS12332.1"/>
    </source>
</evidence>
<accession>A0A1I6M9W3</accession>
<sequence>MGGLYLSASNELAHGSRFHAVDVPMVPFHGSGPPENALCVQKMLRGWRPVGHPARCASGRTE</sequence>
<gene>
    <name evidence="1" type="ORF">SAMN05216559_4073</name>
</gene>
<name>A0A1I6M9W3_9EURY</name>
<proteinExistence type="predicted"/>
<evidence type="ECO:0000313" key="2">
    <source>
        <dbReference type="Proteomes" id="UP000199062"/>
    </source>
</evidence>
<dbReference type="AlphaFoldDB" id="A0A1I6M9W3"/>
<keyword evidence="2" id="KW-1185">Reference proteome</keyword>
<reference evidence="1 2" key="1">
    <citation type="submission" date="2016-10" db="EMBL/GenBank/DDBJ databases">
        <authorList>
            <person name="de Groot N.N."/>
        </authorList>
    </citation>
    <scope>NUCLEOTIDE SEQUENCE [LARGE SCALE GENOMIC DNA]</scope>
    <source>
        <strain evidence="1 2">CGMCC 1.10457</strain>
    </source>
</reference>
<organism evidence="1 2">
    <name type="scientific">Halomicrobium zhouii</name>
    <dbReference type="NCBI Taxonomy" id="767519"/>
    <lineage>
        <taxon>Archaea</taxon>
        <taxon>Methanobacteriati</taxon>
        <taxon>Methanobacteriota</taxon>
        <taxon>Stenosarchaea group</taxon>
        <taxon>Halobacteria</taxon>
        <taxon>Halobacteriales</taxon>
        <taxon>Haloarculaceae</taxon>
        <taxon>Halomicrobium</taxon>
    </lineage>
</organism>
<dbReference type="Proteomes" id="UP000199062">
    <property type="component" value="Unassembled WGS sequence"/>
</dbReference>